<keyword evidence="10" id="KW-1185">Reference proteome</keyword>
<evidence type="ECO:0000256" key="6">
    <source>
        <dbReference type="ARBA" id="ARBA00025805"/>
    </source>
</evidence>
<dbReference type="Pfam" id="PF00319">
    <property type="entry name" value="SRF-TF"/>
    <property type="match status" value="1"/>
</dbReference>
<evidence type="ECO:0000256" key="3">
    <source>
        <dbReference type="ARBA" id="ARBA00023125"/>
    </source>
</evidence>
<dbReference type="PRINTS" id="PR00404">
    <property type="entry name" value="MADSDOMAIN"/>
</dbReference>
<evidence type="ECO:0000256" key="7">
    <source>
        <dbReference type="SAM" id="MobiDB-lite"/>
    </source>
</evidence>
<dbReference type="PROSITE" id="PS00350">
    <property type="entry name" value="MADS_BOX_1"/>
    <property type="match status" value="1"/>
</dbReference>
<dbReference type="Proteomes" id="UP000193922">
    <property type="component" value="Unassembled WGS sequence"/>
</dbReference>
<evidence type="ECO:0000313" key="10">
    <source>
        <dbReference type="Proteomes" id="UP000193922"/>
    </source>
</evidence>
<dbReference type="EMBL" id="MCFD01000007">
    <property type="protein sequence ID" value="ORX69530.1"/>
    <property type="molecule type" value="Genomic_DNA"/>
</dbReference>
<dbReference type="InterPro" id="IPR033896">
    <property type="entry name" value="MEF2-like_N"/>
</dbReference>
<keyword evidence="2" id="KW-0805">Transcription regulation</keyword>
<feature type="compositionally biased region" description="Low complexity" evidence="7">
    <location>
        <begin position="347"/>
        <end position="358"/>
    </location>
</feature>
<feature type="region of interest" description="Disordered" evidence="7">
    <location>
        <begin position="473"/>
        <end position="530"/>
    </location>
</feature>
<reference evidence="9 10" key="1">
    <citation type="submission" date="2016-07" db="EMBL/GenBank/DDBJ databases">
        <title>Pervasive Adenine N6-methylation of Active Genes in Fungi.</title>
        <authorList>
            <consortium name="DOE Joint Genome Institute"/>
            <person name="Mondo S.J."/>
            <person name="Dannebaum R.O."/>
            <person name="Kuo R.C."/>
            <person name="Labutti K."/>
            <person name="Haridas S."/>
            <person name="Kuo A."/>
            <person name="Salamov A."/>
            <person name="Ahrendt S.R."/>
            <person name="Lipzen A."/>
            <person name="Sullivan W."/>
            <person name="Andreopoulos W.B."/>
            <person name="Clum A."/>
            <person name="Lindquist E."/>
            <person name="Daum C."/>
            <person name="Ramamoorthy G.K."/>
            <person name="Gryganskyi A."/>
            <person name="Culley D."/>
            <person name="Magnuson J.K."/>
            <person name="James T.Y."/>
            <person name="O'Malley M.A."/>
            <person name="Stajich J.E."/>
            <person name="Spatafora J.W."/>
            <person name="Visel A."/>
            <person name="Grigoriev I.V."/>
        </authorList>
    </citation>
    <scope>NUCLEOTIDE SEQUENCE [LARGE SCALE GENOMIC DNA]</scope>
    <source>
        <strain evidence="9 10">ATCC 12442</strain>
    </source>
</reference>
<comment type="similarity">
    <text evidence="6">Belongs to the MEF2 family.</text>
</comment>
<feature type="domain" description="MADS-box" evidence="8">
    <location>
        <begin position="1"/>
        <end position="61"/>
    </location>
</feature>
<dbReference type="PANTHER" id="PTHR11945:SF534">
    <property type="entry name" value="MYOCYTE-SPECIFIC ENHANCER FACTOR 2"/>
    <property type="match status" value="1"/>
</dbReference>
<feature type="compositionally biased region" description="Basic residues" evidence="7">
    <location>
        <begin position="520"/>
        <end position="530"/>
    </location>
</feature>
<evidence type="ECO:0000256" key="1">
    <source>
        <dbReference type="ARBA" id="ARBA00004123"/>
    </source>
</evidence>
<dbReference type="AlphaFoldDB" id="A0A1Y1W7L9"/>
<keyword evidence="5" id="KW-0539">Nucleus</keyword>
<dbReference type="RefSeq" id="XP_040743218.1">
    <property type="nucleotide sequence ID" value="XM_040885552.1"/>
</dbReference>
<sequence>MGRKKIRIQRITDERNRQVTFLKRKAGLLKKAYELSVLCDCEIAVIIFSSQNKLVQYASTNMDKVLMRYTDFGEPNESLTNTQCASIYRDGDADDHPLSALDAPNTASTPGIAHSDMPSEVHSPEMHRYQGAQNGMLGGQMLGVAQQYMPNQGFSPALGDEAGLSGSPYYSSLPYPNATTQPGMYQPRVMPQTTLPGSMPAYPQYPAQRTATQPLAYPPVQRAYSTLAGYQQPVASMANMPPAIAQQLGASDSRQYGMYQVGQPYQPGQVMGRPLDSFRTRLAAPPAASAGVPPQYMVYRMPDGSQPADPQQALHTIAEDEADEEPQEEPHAELQEEPQASQDEDPSASASPARQPSDAEAEGLRVEIPATRSRSDAGLLRRSARSGQSTPATARTNQTDPSAAKPARRLPPAVNTSARLANPLNEPGPQTAMLLEMAQNLPSPSTFYPQIYQQNENFSPLEFGTTPIIGHQQQSAFQWPVPGSVAGTRAPHQPSPLKRSVEKGASPGPSTNAATDLPSPRKRTRTSQPT</sequence>
<protein>
    <recommendedName>
        <fullName evidence="8">MADS-box domain-containing protein</fullName>
    </recommendedName>
</protein>
<dbReference type="GO" id="GO:0046983">
    <property type="term" value="F:protein dimerization activity"/>
    <property type="evidence" value="ECO:0007669"/>
    <property type="project" value="InterPro"/>
</dbReference>
<feature type="compositionally biased region" description="Polar residues" evidence="7">
    <location>
        <begin position="385"/>
        <end position="401"/>
    </location>
</feature>
<dbReference type="PROSITE" id="PS50066">
    <property type="entry name" value="MADS_BOX_2"/>
    <property type="match status" value="1"/>
</dbReference>
<comment type="subcellular location">
    <subcellularLocation>
        <location evidence="1">Nucleus</location>
    </subcellularLocation>
</comment>
<proteinExistence type="inferred from homology"/>
<accession>A0A1Y1W7L9</accession>
<name>A0A1Y1W7L9_9FUNG</name>
<gene>
    <name evidence="9" type="ORF">DL89DRAFT_257777</name>
</gene>
<dbReference type="InterPro" id="IPR036879">
    <property type="entry name" value="TF_MADSbox_sf"/>
</dbReference>
<dbReference type="GO" id="GO:0000978">
    <property type="term" value="F:RNA polymerase II cis-regulatory region sequence-specific DNA binding"/>
    <property type="evidence" value="ECO:0007669"/>
    <property type="project" value="TreeGrafter"/>
</dbReference>
<dbReference type="OrthoDB" id="1898716at2759"/>
<keyword evidence="4" id="KW-0804">Transcription</keyword>
<dbReference type="GO" id="GO:0045944">
    <property type="term" value="P:positive regulation of transcription by RNA polymerase II"/>
    <property type="evidence" value="ECO:0007669"/>
    <property type="project" value="InterPro"/>
</dbReference>
<dbReference type="Gene3D" id="3.40.1810.10">
    <property type="entry name" value="Transcription factor, MADS-box"/>
    <property type="match status" value="1"/>
</dbReference>
<evidence type="ECO:0000313" key="9">
    <source>
        <dbReference type="EMBL" id="ORX69530.1"/>
    </source>
</evidence>
<dbReference type="GO" id="GO:0005634">
    <property type="term" value="C:nucleus"/>
    <property type="evidence" value="ECO:0007669"/>
    <property type="project" value="UniProtKB-SubCell"/>
</dbReference>
<evidence type="ECO:0000256" key="2">
    <source>
        <dbReference type="ARBA" id="ARBA00023015"/>
    </source>
</evidence>
<comment type="caution">
    <text evidence="9">The sequence shown here is derived from an EMBL/GenBank/DDBJ whole genome shotgun (WGS) entry which is preliminary data.</text>
</comment>
<dbReference type="GO" id="GO:0000981">
    <property type="term" value="F:DNA-binding transcription factor activity, RNA polymerase II-specific"/>
    <property type="evidence" value="ECO:0007669"/>
    <property type="project" value="TreeGrafter"/>
</dbReference>
<dbReference type="CDD" id="cd00265">
    <property type="entry name" value="MADS_MEF2_like"/>
    <property type="match status" value="1"/>
</dbReference>
<dbReference type="STRING" id="61395.A0A1Y1W7L9"/>
<dbReference type="SMART" id="SM00432">
    <property type="entry name" value="MADS"/>
    <property type="match status" value="1"/>
</dbReference>
<feature type="compositionally biased region" description="Low complexity" evidence="7">
    <location>
        <begin position="285"/>
        <end position="294"/>
    </location>
</feature>
<evidence type="ECO:0000259" key="8">
    <source>
        <dbReference type="PROSITE" id="PS50066"/>
    </source>
</evidence>
<dbReference type="GeneID" id="63802200"/>
<evidence type="ECO:0000256" key="5">
    <source>
        <dbReference type="ARBA" id="ARBA00023242"/>
    </source>
</evidence>
<organism evidence="9 10">
    <name type="scientific">Linderina pennispora</name>
    <dbReference type="NCBI Taxonomy" id="61395"/>
    <lineage>
        <taxon>Eukaryota</taxon>
        <taxon>Fungi</taxon>
        <taxon>Fungi incertae sedis</taxon>
        <taxon>Zoopagomycota</taxon>
        <taxon>Kickxellomycotina</taxon>
        <taxon>Kickxellomycetes</taxon>
        <taxon>Kickxellales</taxon>
        <taxon>Kickxellaceae</taxon>
        <taxon>Linderina</taxon>
    </lineage>
</organism>
<dbReference type="PANTHER" id="PTHR11945">
    <property type="entry name" value="MADS BOX PROTEIN"/>
    <property type="match status" value="1"/>
</dbReference>
<evidence type="ECO:0000256" key="4">
    <source>
        <dbReference type="ARBA" id="ARBA00023163"/>
    </source>
</evidence>
<keyword evidence="3" id="KW-0238">DNA-binding</keyword>
<dbReference type="InterPro" id="IPR002100">
    <property type="entry name" value="TF_MADSbox"/>
</dbReference>
<feature type="region of interest" description="Disordered" evidence="7">
    <location>
        <begin position="285"/>
        <end position="432"/>
    </location>
</feature>
<dbReference type="SUPFAM" id="SSF55455">
    <property type="entry name" value="SRF-like"/>
    <property type="match status" value="1"/>
</dbReference>